<evidence type="ECO:0000313" key="7">
    <source>
        <dbReference type="Proteomes" id="UP001171916"/>
    </source>
</evidence>
<dbReference type="GO" id="GO:0005524">
    <property type="term" value="F:ATP binding"/>
    <property type="evidence" value="ECO:0007669"/>
    <property type="project" value="UniProtKB-KW"/>
</dbReference>
<dbReference type="InterPro" id="IPR004358">
    <property type="entry name" value="Sig_transdc_His_kin-like_C"/>
</dbReference>
<dbReference type="Pfam" id="PF02518">
    <property type="entry name" value="HATPase_c"/>
    <property type="match status" value="1"/>
</dbReference>
<keyword evidence="6" id="KW-0547">Nucleotide-binding</keyword>
<dbReference type="PRINTS" id="PR00344">
    <property type="entry name" value="BCTRLSENSOR"/>
</dbReference>
<dbReference type="SUPFAM" id="SSF47384">
    <property type="entry name" value="Homodimeric domain of signal transducing histidine kinase"/>
    <property type="match status" value="1"/>
</dbReference>
<protein>
    <recommendedName>
        <fullName evidence="2">histidine kinase</fullName>
        <ecNumber evidence="2">2.7.13.3</ecNumber>
    </recommendedName>
</protein>
<sequence>MKKIKSPGFSRVGLILILALAFSCQQRTEVPYPENPSGFEIPKPVAFEMPEGKPFTWKVVPQDSVPKGRTMRYDLDRLPSTPFDLQEEEPLKAPLEVTNFNWDELEEIPFSLEVETDTLKTTFALLPEPIISATGIPLKAENINAGILSLNSGQGLPGSSINGQIIDNNGIHWIGTDQGLIKFTGSEFHLYDIITSDFSGTLNTISDLDLFPDGRILISTFYKGLLILDPDTEIVETIDLPYGFSRSYIDRDGNFWGGMTTPGVKFIDFEAKTLSTWNIPSEYNVLRSMGVFEDSKDNLWIGLSNGIGIVNPEKTSIKLLKSDPLVQSFNIFDFIETSEGDVLLNSFSPGLSIVSLENETVSRIAQDQGFEGAPMDIKLDDEENVWIGSNGYFTIYYPNKSTLKRIETGLNIWVLGQGPPSVSIFDLEGIYWAGTLPNGLLIYDPHGTDSRHFSTDDGLVSNDTWGIMEDEESRVWLATYGGLNIYDPKSKELKYLEIPASIGSNDHRGFSKLTDNEVFLGSVGGFAIINLGERTITSYGANSETALFNWRAIQRPDSTIWIASSAGLLVFDREKGSMKKLDSSSGIAGDTVWGILEDSLGQVWLVSNSGINIIDPENETVKYIGVTEGLLTVDQSALLISPEDEMIIGGSKGISILNKDRTTITHVNRAHGLYPEALYDMIISQGRIQLGTENGIVVIDKPETGSSDSSWRFSNYARAEGYPFSDYNQSTAVATSTGKVWWAASPALSVNLQDPITKGKSVLPPLLDAIQIMDQRPKFFEKENYEAAKDSLLENEMGLNYLVENKITWDSLSNKSKLPIGLTLPHHQNSLTFIYSNSTIKSRDEIEFRYVLEGTDSEWSEVTKSPRSKTYFNLLPGEYTFKVITKDFSGVWSQPTTFSFTILPPWWLTWWAFFLYAFLLGLLIYIIVQVRSSYLKRENKLLEERVNHRTSQLKKSIEDLQSTQEQLIQSEKMASLGELTAGIAHEIQNPLNFVNNFSEVSNELIQEIREEKSKEKVDETLVNELLDDIEKNLSKINLHGKRADSIVKGMLQHSRNSSNEKELTDINLLADEYLRLSYHGLRAKDKSFTAEFELNLDENLPKIEIVPQDIGRVLLNLINNGFYAATEKKKNQKDQGGVVPKVTVSTRKIPEGVEIRVRDNGTGIPEEIRSKIFQPFFTTKPTGAGTGLGLSMSYDIITKGHNGRLEVESKSGEYTEFIIILPN</sequence>
<dbReference type="Proteomes" id="UP001171916">
    <property type="component" value="Unassembled WGS sequence"/>
</dbReference>
<dbReference type="SUPFAM" id="SSF55874">
    <property type="entry name" value="ATPase domain of HSP90 chaperone/DNA topoisomerase II/histidine kinase"/>
    <property type="match status" value="1"/>
</dbReference>
<keyword evidence="4" id="KW-0812">Transmembrane</keyword>
<feature type="transmembrane region" description="Helical" evidence="4">
    <location>
        <begin position="906"/>
        <end position="928"/>
    </location>
</feature>
<dbReference type="PROSITE" id="PS51257">
    <property type="entry name" value="PROKAR_LIPOPROTEIN"/>
    <property type="match status" value="1"/>
</dbReference>
<keyword evidence="3" id="KW-0597">Phosphoprotein</keyword>
<keyword evidence="4" id="KW-1133">Transmembrane helix</keyword>
<dbReference type="PANTHER" id="PTHR43547:SF2">
    <property type="entry name" value="HYBRID SIGNAL TRANSDUCTION HISTIDINE KINASE C"/>
    <property type="match status" value="1"/>
</dbReference>
<dbReference type="InterPro" id="IPR036097">
    <property type="entry name" value="HisK_dim/P_sf"/>
</dbReference>
<name>A0ABT7YC84_9BACT</name>
<dbReference type="Gene3D" id="3.30.565.10">
    <property type="entry name" value="Histidine kinase-like ATPase, C-terminal domain"/>
    <property type="match status" value="1"/>
</dbReference>
<dbReference type="PROSITE" id="PS50109">
    <property type="entry name" value="HIS_KIN"/>
    <property type="match status" value="1"/>
</dbReference>
<dbReference type="CDD" id="cd00082">
    <property type="entry name" value="HisKA"/>
    <property type="match status" value="1"/>
</dbReference>
<dbReference type="EMBL" id="JAUEPH010000003">
    <property type="protein sequence ID" value="MDN3204088.1"/>
    <property type="molecule type" value="Genomic_DNA"/>
</dbReference>
<dbReference type="InterPro" id="IPR003594">
    <property type="entry name" value="HATPase_dom"/>
</dbReference>
<dbReference type="InterPro" id="IPR015943">
    <property type="entry name" value="WD40/YVTN_repeat-like_dom_sf"/>
</dbReference>
<dbReference type="Gene3D" id="2.60.40.10">
    <property type="entry name" value="Immunoglobulins"/>
    <property type="match status" value="1"/>
</dbReference>
<evidence type="ECO:0000256" key="4">
    <source>
        <dbReference type="SAM" id="Phobius"/>
    </source>
</evidence>
<evidence type="ECO:0000256" key="2">
    <source>
        <dbReference type="ARBA" id="ARBA00012438"/>
    </source>
</evidence>
<proteinExistence type="predicted"/>
<evidence type="ECO:0000256" key="3">
    <source>
        <dbReference type="ARBA" id="ARBA00022553"/>
    </source>
</evidence>
<keyword evidence="4" id="KW-0472">Membrane</keyword>
<dbReference type="Gene3D" id="1.10.287.130">
    <property type="match status" value="1"/>
</dbReference>
<dbReference type="EC" id="2.7.13.3" evidence="2"/>
<comment type="caution">
    <text evidence="6">The sequence shown here is derived from an EMBL/GenBank/DDBJ whole genome shotgun (WGS) entry which is preliminary data.</text>
</comment>
<dbReference type="Gene3D" id="2.130.10.10">
    <property type="entry name" value="YVTN repeat-like/Quinoprotein amine dehydrogenase"/>
    <property type="match status" value="3"/>
</dbReference>
<reference evidence="6" key="1">
    <citation type="submission" date="2023-06" db="EMBL/GenBank/DDBJ databases">
        <title>Robiginitalea aurantiacus sp. nov. and Algoriphagus sediminis sp. nov., isolated from coastal sediment.</title>
        <authorList>
            <person name="Zhou Z.Y."/>
            <person name="An J."/>
            <person name="Jia Y.W."/>
            <person name="Du Z.J."/>
        </authorList>
    </citation>
    <scope>NUCLEOTIDE SEQUENCE</scope>
    <source>
        <strain evidence="6">C2-7</strain>
    </source>
</reference>
<gene>
    <name evidence="6" type="ORF">QVH07_08000</name>
</gene>
<dbReference type="InterPro" id="IPR011123">
    <property type="entry name" value="Y_Y_Y"/>
</dbReference>
<dbReference type="SUPFAM" id="SSF63829">
    <property type="entry name" value="Calcium-dependent phosphotriesterase"/>
    <property type="match status" value="1"/>
</dbReference>
<accession>A0ABT7YC84</accession>
<dbReference type="Pfam" id="PF07495">
    <property type="entry name" value="Y_Y_Y"/>
    <property type="match status" value="1"/>
</dbReference>
<evidence type="ECO:0000256" key="1">
    <source>
        <dbReference type="ARBA" id="ARBA00000085"/>
    </source>
</evidence>
<dbReference type="InterPro" id="IPR003661">
    <property type="entry name" value="HisK_dim/P_dom"/>
</dbReference>
<dbReference type="PANTHER" id="PTHR43547">
    <property type="entry name" value="TWO-COMPONENT HISTIDINE KINASE"/>
    <property type="match status" value="1"/>
</dbReference>
<dbReference type="InterPro" id="IPR013783">
    <property type="entry name" value="Ig-like_fold"/>
</dbReference>
<evidence type="ECO:0000259" key="5">
    <source>
        <dbReference type="PROSITE" id="PS50109"/>
    </source>
</evidence>
<keyword evidence="7" id="KW-1185">Reference proteome</keyword>
<dbReference type="RefSeq" id="WP_289999642.1">
    <property type="nucleotide sequence ID" value="NZ_JAUEPH010000003.1"/>
</dbReference>
<feature type="domain" description="Histidine kinase" evidence="5">
    <location>
        <begin position="982"/>
        <end position="1223"/>
    </location>
</feature>
<dbReference type="SMART" id="SM00387">
    <property type="entry name" value="HATPase_c"/>
    <property type="match status" value="1"/>
</dbReference>
<organism evidence="6 7">
    <name type="scientific">Algoriphagus sediminis</name>
    <dbReference type="NCBI Taxonomy" id="3057113"/>
    <lineage>
        <taxon>Bacteria</taxon>
        <taxon>Pseudomonadati</taxon>
        <taxon>Bacteroidota</taxon>
        <taxon>Cytophagia</taxon>
        <taxon>Cytophagales</taxon>
        <taxon>Cyclobacteriaceae</taxon>
        <taxon>Algoriphagus</taxon>
    </lineage>
</organism>
<keyword evidence="6" id="KW-0067">ATP-binding</keyword>
<dbReference type="InterPro" id="IPR036890">
    <property type="entry name" value="HATPase_C_sf"/>
</dbReference>
<dbReference type="SUPFAM" id="SSF101898">
    <property type="entry name" value="NHL repeat"/>
    <property type="match status" value="1"/>
</dbReference>
<dbReference type="InterPro" id="IPR005467">
    <property type="entry name" value="His_kinase_dom"/>
</dbReference>
<comment type="catalytic activity">
    <reaction evidence="1">
        <text>ATP + protein L-histidine = ADP + protein N-phospho-L-histidine.</text>
        <dbReference type="EC" id="2.7.13.3"/>
    </reaction>
</comment>
<evidence type="ECO:0000313" key="6">
    <source>
        <dbReference type="EMBL" id="MDN3204088.1"/>
    </source>
</evidence>